<feature type="domain" description="Flavin reductase like" evidence="2">
    <location>
        <begin position="17"/>
        <end position="161"/>
    </location>
</feature>
<sequence length="166" mass="17408">MTDYSELSPSQIFLEAFRRHGAGISVVTALKKDGSPTGFTATSLASLSAAPPLATFNMSQTASSWSSMKVDQSVIIHMLSTDNLDLAQKMSGEASERFAGDHWSPGPDGLPLLTGVSAWLHAKIVDTMEVEFSASVAVRILGGNVGPGGDALVYQGKDYRGTTSLG</sequence>
<dbReference type="InterPro" id="IPR002563">
    <property type="entry name" value="Flavin_Rdtase-like_dom"/>
</dbReference>
<gene>
    <name evidence="3" type="ORF">UFOPK1684_00006</name>
</gene>
<dbReference type="PANTHER" id="PTHR30466">
    <property type="entry name" value="FLAVIN REDUCTASE"/>
    <property type="match status" value="1"/>
</dbReference>
<dbReference type="AlphaFoldDB" id="A0A6J6D847"/>
<name>A0A6J6D847_9ZZZZ</name>
<reference evidence="3" key="1">
    <citation type="submission" date="2020-05" db="EMBL/GenBank/DDBJ databases">
        <authorList>
            <person name="Chiriac C."/>
            <person name="Salcher M."/>
            <person name="Ghai R."/>
            <person name="Kavagutti S V."/>
        </authorList>
    </citation>
    <scope>NUCLEOTIDE SEQUENCE</scope>
</reference>
<dbReference type="GO" id="GO:0010181">
    <property type="term" value="F:FMN binding"/>
    <property type="evidence" value="ECO:0007669"/>
    <property type="project" value="InterPro"/>
</dbReference>
<dbReference type="PANTHER" id="PTHR30466:SF1">
    <property type="entry name" value="FMN REDUCTASE (NADH) RUTF"/>
    <property type="match status" value="1"/>
</dbReference>
<dbReference type="InterPro" id="IPR050268">
    <property type="entry name" value="NADH-dep_flavin_reductase"/>
</dbReference>
<protein>
    <submittedName>
        <fullName evidence="3">Unannotated protein</fullName>
    </submittedName>
</protein>
<dbReference type="GO" id="GO:0006208">
    <property type="term" value="P:pyrimidine nucleobase catabolic process"/>
    <property type="evidence" value="ECO:0007669"/>
    <property type="project" value="TreeGrafter"/>
</dbReference>
<dbReference type="EMBL" id="CAEZTM010000001">
    <property type="protein sequence ID" value="CAB4560067.1"/>
    <property type="molecule type" value="Genomic_DNA"/>
</dbReference>
<evidence type="ECO:0000259" key="2">
    <source>
        <dbReference type="SMART" id="SM00903"/>
    </source>
</evidence>
<evidence type="ECO:0000256" key="1">
    <source>
        <dbReference type="ARBA" id="ARBA00023002"/>
    </source>
</evidence>
<dbReference type="Pfam" id="PF01613">
    <property type="entry name" value="Flavin_Reduct"/>
    <property type="match status" value="1"/>
</dbReference>
<accession>A0A6J6D847</accession>
<organism evidence="3">
    <name type="scientific">freshwater metagenome</name>
    <dbReference type="NCBI Taxonomy" id="449393"/>
    <lineage>
        <taxon>unclassified sequences</taxon>
        <taxon>metagenomes</taxon>
        <taxon>ecological metagenomes</taxon>
    </lineage>
</organism>
<dbReference type="Gene3D" id="2.30.110.10">
    <property type="entry name" value="Electron Transport, Fmn-binding Protein, Chain A"/>
    <property type="match status" value="1"/>
</dbReference>
<keyword evidence="1" id="KW-0560">Oxidoreductase</keyword>
<dbReference type="SMART" id="SM00903">
    <property type="entry name" value="Flavin_Reduct"/>
    <property type="match status" value="1"/>
</dbReference>
<proteinExistence type="predicted"/>
<evidence type="ECO:0000313" key="3">
    <source>
        <dbReference type="EMBL" id="CAB4560067.1"/>
    </source>
</evidence>
<dbReference type="SUPFAM" id="SSF50475">
    <property type="entry name" value="FMN-binding split barrel"/>
    <property type="match status" value="1"/>
</dbReference>
<dbReference type="InterPro" id="IPR012349">
    <property type="entry name" value="Split_barrel_FMN-bd"/>
</dbReference>
<dbReference type="GO" id="GO:0042602">
    <property type="term" value="F:riboflavin reductase (NADPH) activity"/>
    <property type="evidence" value="ECO:0007669"/>
    <property type="project" value="TreeGrafter"/>
</dbReference>